<dbReference type="AlphaFoldDB" id="A0A926QKS6"/>
<comment type="caution">
    <text evidence="2">The sequence shown here is derived from an EMBL/GenBank/DDBJ whole genome shotgun (WGS) entry which is preliminary data.</text>
</comment>
<dbReference type="EMBL" id="JACVVD010000009">
    <property type="protein sequence ID" value="MBD0382900.1"/>
    <property type="molecule type" value="Genomic_DNA"/>
</dbReference>
<protein>
    <recommendedName>
        <fullName evidence="1">Alpha-L-rhamnosidase C-terminal domain-containing protein</fullName>
    </recommendedName>
</protein>
<evidence type="ECO:0000259" key="1">
    <source>
        <dbReference type="Pfam" id="PF17390"/>
    </source>
</evidence>
<sequence length="55" mass="6336">MGDWLYRYVAGIDLDEDAPGYQHIHIRPQPGEGLSWAEAKLERCMDGSIRMAETW</sequence>
<name>A0A926QKS6_9BACL</name>
<keyword evidence="3" id="KW-1185">Reference proteome</keyword>
<proteinExistence type="predicted"/>
<gene>
    <name evidence="2" type="ORF">ICC18_22575</name>
</gene>
<accession>A0A926QKS6</accession>
<dbReference type="InterPro" id="IPR035398">
    <property type="entry name" value="Bac_rhamnosid_C"/>
</dbReference>
<organism evidence="2 3">
    <name type="scientific">Paenibacillus sedimenti</name>
    <dbReference type="NCBI Taxonomy" id="2770274"/>
    <lineage>
        <taxon>Bacteria</taxon>
        <taxon>Bacillati</taxon>
        <taxon>Bacillota</taxon>
        <taxon>Bacilli</taxon>
        <taxon>Bacillales</taxon>
        <taxon>Paenibacillaceae</taxon>
        <taxon>Paenibacillus</taxon>
    </lineage>
</organism>
<dbReference type="Gene3D" id="2.60.420.10">
    <property type="entry name" value="Maltose phosphorylase, domain 3"/>
    <property type="match status" value="1"/>
</dbReference>
<evidence type="ECO:0000313" key="2">
    <source>
        <dbReference type="EMBL" id="MBD0382900.1"/>
    </source>
</evidence>
<feature type="domain" description="Alpha-L-rhamnosidase C-terminal" evidence="1">
    <location>
        <begin position="13"/>
        <end position="50"/>
    </location>
</feature>
<evidence type="ECO:0000313" key="3">
    <source>
        <dbReference type="Proteomes" id="UP000650466"/>
    </source>
</evidence>
<dbReference type="Pfam" id="PF17390">
    <property type="entry name" value="Bac_rhamnosid_C"/>
    <property type="match status" value="1"/>
</dbReference>
<dbReference type="Proteomes" id="UP000650466">
    <property type="component" value="Unassembled WGS sequence"/>
</dbReference>
<reference evidence="2" key="1">
    <citation type="submission" date="2020-09" db="EMBL/GenBank/DDBJ databases">
        <title>Draft Genome Sequence of Paenibacillus sp. WST5.</title>
        <authorList>
            <person name="Bao Z."/>
        </authorList>
    </citation>
    <scope>NUCLEOTIDE SEQUENCE</scope>
    <source>
        <strain evidence="2">WST5</strain>
    </source>
</reference>